<evidence type="ECO:0000259" key="2">
    <source>
        <dbReference type="Pfam" id="PF00156"/>
    </source>
</evidence>
<feature type="domain" description="Phosphoribosyltransferase" evidence="2">
    <location>
        <begin position="108"/>
        <end position="200"/>
    </location>
</feature>
<evidence type="ECO:0000313" key="3">
    <source>
        <dbReference type="EMBL" id="BED92829.1"/>
    </source>
</evidence>
<dbReference type="InterPro" id="IPR029057">
    <property type="entry name" value="PRTase-like"/>
</dbReference>
<dbReference type="Pfam" id="PF00156">
    <property type="entry name" value="Pribosyltran"/>
    <property type="match status" value="1"/>
</dbReference>
<sequence length="207" mass="23850">MCPYCEKILKISETCVDCLEKTRDNSKFVLLSEENLENPCYCIAALKYNTLVKNAVWNFKFKGIKSYSEQLSCEMFLAVNRVFQNMKFDYITCVPLHKDKKLIRGYNQAEALARDLGKKLNVKYIDLIIKTKNNKAQHDLNLKDRIENIKNVFDINKSIEISENSNILICDDILTTGNTLKECVKVLYNSGFKNIQCTSIAYVTTNN</sequence>
<dbReference type="AlphaFoldDB" id="A0AA48I678"/>
<name>A0AA48I678_9FIRM</name>
<dbReference type="Proteomes" id="UP001335720">
    <property type="component" value="Chromosome"/>
</dbReference>
<organism evidence="3">
    <name type="scientific">Candidatus Paraimprobicoccus trichonymphae</name>
    <dbReference type="NCBI Taxonomy" id="3033793"/>
    <lineage>
        <taxon>Bacteria</taxon>
        <taxon>Bacillati</taxon>
        <taxon>Bacillota</taxon>
        <taxon>Clostridia</taxon>
        <taxon>Candidatus Paraimprobicoccus</taxon>
    </lineage>
</organism>
<dbReference type="PANTHER" id="PTHR47505:SF1">
    <property type="entry name" value="DNA UTILIZATION PROTEIN YHGH"/>
    <property type="match status" value="1"/>
</dbReference>
<dbReference type="KEGG" id="ptrh:RsTaC01_0717"/>
<dbReference type="Gene3D" id="3.40.50.2020">
    <property type="match status" value="1"/>
</dbReference>
<dbReference type="PANTHER" id="PTHR47505">
    <property type="entry name" value="DNA UTILIZATION PROTEIN YHGH"/>
    <property type="match status" value="1"/>
</dbReference>
<reference evidence="3" key="1">
    <citation type="journal article" date="2023" name="ISME J.">
        <title>Emergence of putative energy parasites within Clostridia revealed by genome analysis of a novel endosymbiotic clade.</title>
        <authorList>
            <person name="Takahashi K."/>
            <person name="Kuwahara H."/>
            <person name="Horikawa Y."/>
            <person name="Izawa K."/>
            <person name="Kato D."/>
            <person name="Inagaki T."/>
            <person name="Yuki M."/>
            <person name="Ohkuma M."/>
            <person name="Hongoh Y."/>
        </authorList>
    </citation>
    <scope>NUCLEOTIDE SEQUENCE</scope>
    <source>
        <strain evidence="3">RsTa-C01</strain>
    </source>
</reference>
<dbReference type="CDD" id="cd06223">
    <property type="entry name" value="PRTases_typeI"/>
    <property type="match status" value="1"/>
</dbReference>
<dbReference type="EMBL" id="AP027925">
    <property type="protein sequence ID" value="BED92829.1"/>
    <property type="molecule type" value="Genomic_DNA"/>
</dbReference>
<protein>
    <submittedName>
        <fullName evidence="3">ComF family protein</fullName>
    </submittedName>
</protein>
<accession>A0AA48I678</accession>
<dbReference type="InterPro" id="IPR000836">
    <property type="entry name" value="PRTase_dom"/>
</dbReference>
<gene>
    <name evidence="3" type="ORF">RsTaC01_0717</name>
</gene>
<dbReference type="InterPro" id="IPR051910">
    <property type="entry name" value="ComF/GntX_DNA_util-trans"/>
</dbReference>
<dbReference type="SUPFAM" id="SSF53271">
    <property type="entry name" value="PRTase-like"/>
    <property type="match status" value="1"/>
</dbReference>
<evidence type="ECO:0000256" key="1">
    <source>
        <dbReference type="ARBA" id="ARBA00008007"/>
    </source>
</evidence>
<proteinExistence type="inferred from homology"/>
<comment type="similarity">
    <text evidence="1">Belongs to the ComF/GntX family.</text>
</comment>